<comment type="caution">
    <text evidence="2">The sequence shown here is derived from an EMBL/GenBank/DDBJ whole genome shotgun (WGS) entry which is preliminary data.</text>
</comment>
<accession>A0ABR3EWD5</accession>
<name>A0ABR3EWD5_9AGAR</name>
<organism evidence="2 3">
    <name type="scientific">Marasmius crinis-equi</name>
    <dbReference type="NCBI Taxonomy" id="585013"/>
    <lineage>
        <taxon>Eukaryota</taxon>
        <taxon>Fungi</taxon>
        <taxon>Dikarya</taxon>
        <taxon>Basidiomycota</taxon>
        <taxon>Agaricomycotina</taxon>
        <taxon>Agaricomycetes</taxon>
        <taxon>Agaricomycetidae</taxon>
        <taxon>Agaricales</taxon>
        <taxon>Marasmiineae</taxon>
        <taxon>Marasmiaceae</taxon>
        <taxon>Marasmius</taxon>
    </lineage>
</organism>
<gene>
    <name evidence="2" type="ORF">V5O48_014763</name>
</gene>
<proteinExistence type="predicted"/>
<evidence type="ECO:0000256" key="1">
    <source>
        <dbReference type="SAM" id="MobiDB-lite"/>
    </source>
</evidence>
<keyword evidence="3" id="KW-1185">Reference proteome</keyword>
<evidence type="ECO:0000313" key="2">
    <source>
        <dbReference type="EMBL" id="KAL0567231.1"/>
    </source>
</evidence>
<evidence type="ECO:0000313" key="3">
    <source>
        <dbReference type="Proteomes" id="UP001465976"/>
    </source>
</evidence>
<dbReference type="Proteomes" id="UP001465976">
    <property type="component" value="Unassembled WGS sequence"/>
</dbReference>
<reference evidence="2 3" key="1">
    <citation type="submission" date="2024-02" db="EMBL/GenBank/DDBJ databases">
        <title>A draft genome for the cacao thread blight pathogen Marasmius crinis-equi.</title>
        <authorList>
            <person name="Cohen S.P."/>
            <person name="Baruah I.K."/>
            <person name="Amoako-Attah I."/>
            <person name="Bukari Y."/>
            <person name="Meinhardt L.W."/>
            <person name="Bailey B.A."/>
        </authorList>
    </citation>
    <scope>NUCLEOTIDE SEQUENCE [LARGE SCALE GENOMIC DNA]</scope>
    <source>
        <strain evidence="2 3">GH-76</strain>
    </source>
</reference>
<protein>
    <submittedName>
        <fullName evidence="2">Uncharacterized protein</fullName>
    </submittedName>
</protein>
<feature type="region of interest" description="Disordered" evidence="1">
    <location>
        <begin position="183"/>
        <end position="226"/>
    </location>
</feature>
<feature type="compositionally biased region" description="Basic and acidic residues" evidence="1">
    <location>
        <begin position="217"/>
        <end position="226"/>
    </location>
</feature>
<sequence length="226" mass="26202">MPLRSQLYGRLDPQSYPTTPPITLHQIDELEKLLIRKELSEALVNKIENVAAIRGVRDRCHGDAHLWSKWRILLGVTHWPDVGRLYRKCIVIGHVRRHRECVTRPRFMTTCLLREQRVELEEMRALYDALGPQKWSLTSNPGGPAEAKRARWIRFLWREREHPTLETLGAVFWRLLDEPTDEEMQSNGWDADSDGGSASWIVAEPDSDSDLNSYLEAHAEREDGKE</sequence>
<dbReference type="EMBL" id="JBAHYK010001641">
    <property type="protein sequence ID" value="KAL0567231.1"/>
    <property type="molecule type" value="Genomic_DNA"/>
</dbReference>